<protein>
    <submittedName>
        <fullName evidence="1">Uncharacterized protein</fullName>
    </submittedName>
</protein>
<proteinExistence type="predicted"/>
<reference evidence="1" key="1">
    <citation type="submission" date="2023-04" db="EMBL/GenBank/DDBJ databases">
        <title>The human skin virome in hidradenitis suppurativa patients.</title>
        <authorList>
            <person name="Jansen D."/>
        </authorList>
    </citation>
    <scope>NUCLEOTIDE SEQUENCE</scope>
    <source>
        <strain evidence="1">VC4_HSPhageC</strain>
    </source>
</reference>
<dbReference type="EMBL" id="OQ890326">
    <property type="protein sequence ID" value="WLJ26396.1"/>
    <property type="molecule type" value="Genomic_DNA"/>
</dbReference>
<accession>A0AA49X3K2</accession>
<name>A0AA49X3K2_9VIRU</name>
<organism evidence="1">
    <name type="scientific">Firmicutes phage HS18</name>
    <dbReference type="NCBI Taxonomy" id="3056396"/>
    <lineage>
        <taxon>Viruses</taxon>
    </lineage>
</organism>
<sequence length="32" mass="3875">MLLVFYPLNSEKVKKWIEFIIAYIKIECKLNS</sequence>
<evidence type="ECO:0000313" key="1">
    <source>
        <dbReference type="EMBL" id="WLJ26396.1"/>
    </source>
</evidence>